<comment type="catalytic activity">
    <reaction evidence="11 12">
        <text>adenosine(4) in tRNA(His) + S-adenosyl-L-methionine = 2'-O-methyladenosine(4) in tRNA(His) + S-adenosyl-L-homocysteine + H(+)</text>
        <dbReference type="Rhea" id="RHEA:43196"/>
        <dbReference type="Rhea" id="RHEA-COMP:10401"/>
        <dbReference type="Rhea" id="RHEA-COMP:10402"/>
        <dbReference type="ChEBI" id="CHEBI:15378"/>
        <dbReference type="ChEBI" id="CHEBI:57856"/>
        <dbReference type="ChEBI" id="CHEBI:59789"/>
        <dbReference type="ChEBI" id="CHEBI:74411"/>
        <dbReference type="ChEBI" id="CHEBI:74477"/>
        <dbReference type="EC" id="2.1.1.225"/>
    </reaction>
</comment>
<dbReference type="InterPro" id="IPR022776">
    <property type="entry name" value="TRM13/UPF0224_CHHC_Znf_dom"/>
</dbReference>
<protein>
    <recommendedName>
        <fullName evidence="12">tRNA:m(4)X modification enzyme TRM13</fullName>
        <ecNumber evidence="12">2.1.1.225</ecNumber>
    </recommendedName>
</protein>
<evidence type="ECO:0000256" key="4">
    <source>
        <dbReference type="ARBA" id="ARBA00022691"/>
    </source>
</evidence>
<evidence type="ECO:0000256" key="5">
    <source>
        <dbReference type="ARBA" id="ARBA00022694"/>
    </source>
</evidence>
<evidence type="ECO:0000256" key="11">
    <source>
        <dbReference type="ARBA" id="ARBA00049393"/>
    </source>
</evidence>
<organism evidence="15 16">
    <name type="scientific">Discostella pseudostelligera</name>
    <dbReference type="NCBI Taxonomy" id="259834"/>
    <lineage>
        <taxon>Eukaryota</taxon>
        <taxon>Sar</taxon>
        <taxon>Stramenopiles</taxon>
        <taxon>Ochrophyta</taxon>
        <taxon>Bacillariophyta</taxon>
        <taxon>Coscinodiscophyceae</taxon>
        <taxon>Thalassiosirophycidae</taxon>
        <taxon>Stephanodiscales</taxon>
        <taxon>Stephanodiscaceae</taxon>
        <taxon>Discostella</taxon>
    </lineage>
</organism>
<dbReference type="PANTHER" id="PTHR12998">
    <property type="entry name" value="TRNA:M(4)X MODIFICATION ENZYME TRM13 HOMOLOG"/>
    <property type="match status" value="1"/>
</dbReference>
<gene>
    <name evidence="15" type="ORF">ACHAWU_009510</name>
</gene>
<comment type="function">
    <text evidence="12">tRNA methylase which 2'-O-methylates cytidine(4) in tRNA(Pro) and tRNA(Gly)(GCC), and adenosine(4) in tRNA(His).</text>
</comment>
<keyword evidence="16" id="KW-1185">Reference proteome</keyword>
<evidence type="ECO:0000256" key="13">
    <source>
        <dbReference type="SAM" id="MobiDB-lite"/>
    </source>
</evidence>
<keyword evidence="7 12" id="KW-0863">Zinc-finger</keyword>
<evidence type="ECO:0000256" key="8">
    <source>
        <dbReference type="ARBA" id="ARBA00022833"/>
    </source>
</evidence>
<evidence type="ECO:0000256" key="2">
    <source>
        <dbReference type="ARBA" id="ARBA00022603"/>
    </source>
</evidence>
<evidence type="ECO:0000313" key="15">
    <source>
        <dbReference type="EMBL" id="KAL3760549.1"/>
    </source>
</evidence>
<dbReference type="Pfam" id="PF05206">
    <property type="entry name" value="TRM13"/>
    <property type="match status" value="1"/>
</dbReference>
<proteinExistence type="inferred from homology"/>
<comment type="caution">
    <text evidence="15">The sequence shown here is derived from an EMBL/GenBank/DDBJ whole genome shotgun (WGS) entry which is preliminary data.</text>
</comment>
<feature type="region of interest" description="Disordered" evidence="13">
    <location>
        <begin position="489"/>
        <end position="523"/>
    </location>
</feature>
<dbReference type="PROSITE" id="PS51800">
    <property type="entry name" value="ZF_CHHC_U11_48K"/>
    <property type="match status" value="1"/>
</dbReference>
<dbReference type="GO" id="GO:0008270">
    <property type="term" value="F:zinc ion binding"/>
    <property type="evidence" value="ECO:0007669"/>
    <property type="project" value="UniProtKB-KW"/>
</dbReference>
<dbReference type="Proteomes" id="UP001530293">
    <property type="component" value="Unassembled WGS sequence"/>
</dbReference>
<keyword evidence="8 12" id="KW-0862">Zinc</keyword>
<dbReference type="Pfam" id="PF05253">
    <property type="entry name" value="zf-U11-48K"/>
    <property type="match status" value="1"/>
</dbReference>
<evidence type="ECO:0000256" key="7">
    <source>
        <dbReference type="ARBA" id="ARBA00022771"/>
    </source>
</evidence>
<feature type="domain" description="CHHC U11-48K-type" evidence="14">
    <location>
        <begin position="119"/>
        <end position="146"/>
    </location>
</feature>
<evidence type="ECO:0000256" key="3">
    <source>
        <dbReference type="ARBA" id="ARBA00022679"/>
    </source>
</evidence>
<dbReference type="GO" id="GO:0032259">
    <property type="term" value="P:methylation"/>
    <property type="evidence" value="ECO:0007669"/>
    <property type="project" value="UniProtKB-KW"/>
</dbReference>
<dbReference type="InterPro" id="IPR007871">
    <property type="entry name" value="Methyltransferase_TRM13"/>
</dbReference>
<keyword evidence="6 12" id="KW-0479">Metal-binding</keyword>
<dbReference type="AlphaFoldDB" id="A0ABD3M951"/>
<name>A0ABD3M951_9STRA</name>
<feature type="region of interest" description="Disordered" evidence="13">
    <location>
        <begin position="68"/>
        <end position="119"/>
    </location>
</feature>
<accession>A0ABD3M951</accession>
<evidence type="ECO:0000313" key="16">
    <source>
        <dbReference type="Proteomes" id="UP001530293"/>
    </source>
</evidence>
<evidence type="ECO:0000256" key="9">
    <source>
        <dbReference type="ARBA" id="ARBA00048165"/>
    </source>
</evidence>
<keyword evidence="2 12" id="KW-0489">Methyltransferase</keyword>
<comment type="catalytic activity">
    <reaction evidence="10 12">
        <text>cytidine(4) in tRNA(Gly)(GCC) + S-adenosyl-L-methionine = 2'-O-methylcytidine(4) in tRNA(Gly)(GCC) + S-adenosyl-L-homocysteine + H(+)</text>
        <dbReference type="Rhea" id="RHEA:43192"/>
        <dbReference type="Rhea" id="RHEA-COMP:10399"/>
        <dbReference type="Rhea" id="RHEA-COMP:10400"/>
        <dbReference type="ChEBI" id="CHEBI:15378"/>
        <dbReference type="ChEBI" id="CHEBI:57856"/>
        <dbReference type="ChEBI" id="CHEBI:59789"/>
        <dbReference type="ChEBI" id="CHEBI:74495"/>
        <dbReference type="ChEBI" id="CHEBI:82748"/>
        <dbReference type="EC" id="2.1.1.225"/>
    </reaction>
</comment>
<sequence length="606" mass="66338">MSKVNNKSSEADKVAIPPLPLNWDRCHAYNLPKRRYCRQRPIPISVKCSTQNQPRYCGNHSHLMEEWLSNNHGQPPACADDDNAAKEDDNDAHTRKIPRKNNHSNHNEGVNNKKNRGKRVPCPIDHSHLVFEGSISKHILVCPAAKRKQEVAGKDYYSEGINLGGCGDMGTVNESKIADSLEAKELAYAVLRVFSHLFLATHGDDIGTLSDDCTLSNEQLQNITESEIYDALPESDLSGVEEGTSCDATPCMPAVDGTAAVSGRLSRAISDHRIRAGGPRHLRQIASILGHMRCEGLISVKNAESEVKSLVIEMGAGRGMTGLVVAGAMGASLARDNSKVQLCLIERSGTRGKAETRIRMSEGKHSNDDCLRLDLVDVTRVRCDLAHVDIRKALDTHGRHEHSSKTVVIAKHLCGAGTDLALKSLRNLASIDGCVFATCCHGLCNWNDYVGRNCLLSLFCSKTGGLTSFGEKQFHLMRRWASASVLDDRQIPNANSPGTDDNQSEDDHNNLVPNDDDDDDDDGKGKGSNIFAVVGDLGLACGSKGLGRACQRLIDYGRCEYMRNTLLRTDYHSGGTFNVRLLHYVPRDVTPQNALIIATRERSLMI</sequence>
<evidence type="ECO:0000259" key="14">
    <source>
        <dbReference type="PROSITE" id="PS51800"/>
    </source>
</evidence>
<feature type="compositionally biased region" description="Basic and acidic residues" evidence="13">
    <location>
        <begin position="83"/>
        <end position="94"/>
    </location>
</feature>
<reference evidence="15 16" key="1">
    <citation type="submission" date="2024-10" db="EMBL/GenBank/DDBJ databases">
        <title>Updated reference genomes for cyclostephanoid diatoms.</title>
        <authorList>
            <person name="Roberts W.R."/>
            <person name="Alverson A.J."/>
        </authorList>
    </citation>
    <scope>NUCLEOTIDE SEQUENCE [LARGE SCALE GENOMIC DNA]</scope>
    <source>
        <strain evidence="15 16">AJA232-27</strain>
    </source>
</reference>
<dbReference type="GO" id="GO:0008033">
    <property type="term" value="P:tRNA processing"/>
    <property type="evidence" value="ECO:0007669"/>
    <property type="project" value="UniProtKB-KW"/>
</dbReference>
<comment type="catalytic activity">
    <reaction evidence="9 12">
        <text>cytidine(4) in tRNA(Pro) + S-adenosyl-L-methionine = 2'-O-methylcytidine(4) in tRNA(Pro) + S-adenosyl-L-homocysteine + H(+)</text>
        <dbReference type="Rhea" id="RHEA:32767"/>
        <dbReference type="Rhea" id="RHEA-COMP:10397"/>
        <dbReference type="Rhea" id="RHEA-COMP:10398"/>
        <dbReference type="ChEBI" id="CHEBI:15378"/>
        <dbReference type="ChEBI" id="CHEBI:57856"/>
        <dbReference type="ChEBI" id="CHEBI:59789"/>
        <dbReference type="ChEBI" id="CHEBI:74495"/>
        <dbReference type="ChEBI" id="CHEBI:82748"/>
        <dbReference type="EC" id="2.1.1.225"/>
    </reaction>
</comment>
<dbReference type="EC" id="2.1.1.225" evidence="12"/>
<dbReference type="EMBL" id="JALLBG020000181">
    <property type="protein sequence ID" value="KAL3760549.1"/>
    <property type="molecule type" value="Genomic_DNA"/>
</dbReference>
<keyword evidence="5 12" id="KW-0819">tRNA processing</keyword>
<evidence type="ECO:0000256" key="6">
    <source>
        <dbReference type="ARBA" id="ARBA00022723"/>
    </source>
</evidence>
<feature type="compositionally biased region" description="Polar residues" evidence="13">
    <location>
        <begin position="492"/>
        <end position="501"/>
    </location>
</feature>
<evidence type="ECO:0000256" key="10">
    <source>
        <dbReference type="ARBA" id="ARBA00048635"/>
    </source>
</evidence>
<evidence type="ECO:0000256" key="1">
    <source>
        <dbReference type="ARBA" id="ARBA00005265"/>
    </source>
</evidence>
<dbReference type="PANTHER" id="PTHR12998:SF0">
    <property type="entry name" value="TRNA:M(4)X MODIFICATION ENZYME TRM13 HOMOLOG"/>
    <property type="match status" value="1"/>
</dbReference>
<dbReference type="GO" id="GO:0106050">
    <property type="term" value="F:tRNA 2'-O-methyltransferase activity"/>
    <property type="evidence" value="ECO:0007669"/>
    <property type="project" value="UniProtKB-UniRule"/>
</dbReference>
<comment type="similarity">
    <text evidence="1 12">Belongs to the methyltransferase TRM13 family.</text>
</comment>
<keyword evidence="4 12" id="KW-0949">S-adenosyl-L-methionine</keyword>
<dbReference type="InterPro" id="IPR039044">
    <property type="entry name" value="Trm13"/>
</dbReference>
<evidence type="ECO:0000256" key="12">
    <source>
        <dbReference type="RuleBase" id="RU367103"/>
    </source>
</evidence>
<keyword evidence="3 12" id="KW-0808">Transferase</keyword>